<dbReference type="SUPFAM" id="SSF69304">
    <property type="entry name" value="Tricorn protease N-terminal domain"/>
    <property type="match status" value="1"/>
</dbReference>
<dbReference type="Proteomes" id="UP001345219">
    <property type="component" value="Chromosome 13"/>
</dbReference>
<dbReference type="PROSITE" id="PS50294">
    <property type="entry name" value="WD_REPEATS_REGION"/>
    <property type="match status" value="3"/>
</dbReference>
<dbReference type="EMBL" id="JAXIOK010000001">
    <property type="protein sequence ID" value="KAK4781010.1"/>
    <property type="molecule type" value="Genomic_DNA"/>
</dbReference>
<dbReference type="Pfam" id="PF00400">
    <property type="entry name" value="WD40"/>
    <property type="match status" value="5"/>
</dbReference>
<dbReference type="PRINTS" id="PR00320">
    <property type="entry name" value="GPROTEINBRPT"/>
</dbReference>
<dbReference type="PROSITE" id="PS50082">
    <property type="entry name" value="WD_REPEATS_2"/>
    <property type="match status" value="3"/>
</dbReference>
<evidence type="ECO:0000313" key="4">
    <source>
        <dbReference type="EMBL" id="KAK4781010.1"/>
    </source>
</evidence>
<reference evidence="4 5" key="1">
    <citation type="journal article" date="2023" name="Hortic Res">
        <title>Pangenome of water caltrop reveals structural variations and asymmetric subgenome divergence after allopolyploidization.</title>
        <authorList>
            <person name="Zhang X."/>
            <person name="Chen Y."/>
            <person name="Wang L."/>
            <person name="Yuan Y."/>
            <person name="Fang M."/>
            <person name="Shi L."/>
            <person name="Lu R."/>
            <person name="Comes H.P."/>
            <person name="Ma Y."/>
            <person name="Chen Y."/>
            <person name="Huang G."/>
            <person name="Zhou Y."/>
            <person name="Zheng Z."/>
            <person name="Qiu Y."/>
        </authorList>
    </citation>
    <scope>NUCLEOTIDE SEQUENCE [LARGE SCALE GENOMIC DNA]</scope>
    <source>
        <tissue evidence="4">Roots</tissue>
    </source>
</reference>
<feature type="repeat" description="WD" evidence="3">
    <location>
        <begin position="316"/>
        <end position="358"/>
    </location>
</feature>
<dbReference type="InterPro" id="IPR015943">
    <property type="entry name" value="WD40/YVTN_repeat-like_dom_sf"/>
</dbReference>
<feature type="repeat" description="WD" evidence="3">
    <location>
        <begin position="191"/>
        <end position="232"/>
    </location>
</feature>
<comment type="caution">
    <text evidence="4">The sequence shown here is derived from an EMBL/GenBank/DDBJ whole genome shotgun (WGS) entry which is preliminary data.</text>
</comment>
<dbReference type="InterPro" id="IPR001680">
    <property type="entry name" value="WD40_rpt"/>
</dbReference>
<dbReference type="PANTHER" id="PTHR14221:SF31">
    <property type="entry name" value="TRANSDUCIN_WD40 REPEAT-LIKE SUPERFAMILY PROTEIN"/>
    <property type="match status" value="1"/>
</dbReference>
<keyword evidence="5" id="KW-1185">Reference proteome</keyword>
<keyword evidence="1 3" id="KW-0853">WD repeat</keyword>
<accession>A0AAN7QYM4</accession>
<sequence>MEGSSNLVDGYDRFFDSVEYLSSWEEEVDYGVWVTEPKSAKERRENFLMGMNFGEFGVSSYPEGVRLCESNGAITSSWDIEHGSAQEGPVTTTRESWNNANDLIDQLEDDQEDESFSPKCRRKENTEEVRSGSWRKLRRWWSFLAKSRNRSVSDQLDYQDTNKSRMLYKLKVRHNNKRSKELTGLYTRQEIQAHSGIIWTMKFSPDGQFLASGGSDGIIRVWRVSSADADFNDLSEFEGSKVKRDKFSSRRRNSCDSSILIPSRVFCIEELPVQEFHGHKGDILDLAWSNSNLLLSSSTDKTVRLWNLSSENSLHVFQHVNYVTCIQFNPVHENYFISGSIDGKVRVWGVSEKRVVDWADVYDVITAICYQPNGNGFVVGSIVGSCHFFDATGVHLHLDKIMHIQGHKKTSNKVTSIQFSRQNPQRMLIASEDGRIRVFEGSDIVQKYKGHSNLGSQVSASFSSSEKHIVSGDGSRVYLWDYDSSSVLPWKNKAVKSVRSCEYFRSEGVSVALPWSGTDRSLSRINSSNRFQYYTRRHRCPEPGDSNRFNIGNWFSMDGPCLGTATWPEEKLLLREWSDCEGNDLQSKDRRVTEEMVDDAAIQFSETWGLVLVTASLDGKIRTYHNYGLPMRL</sequence>
<feature type="repeat" description="WD" evidence="3">
    <location>
        <begin position="276"/>
        <end position="316"/>
    </location>
</feature>
<gene>
    <name evidence="4" type="ORF">SAY87_017116</name>
</gene>
<dbReference type="PROSITE" id="PS00678">
    <property type="entry name" value="WD_REPEATS_1"/>
    <property type="match status" value="1"/>
</dbReference>
<keyword evidence="2" id="KW-0677">Repeat</keyword>
<evidence type="ECO:0000256" key="3">
    <source>
        <dbReference type="PROSITE-ProRule" id="PRU00221"/>
    </source>
</evidence>
<dbReference type="PANTHER" id="PTHR14221">
    <property type="entry name" value="WD REPEAT DOMAIN 44"/>
    <property type="match status" value="1"/>
</dbReference>
<dbReference type="SMART" id="SM00320">
    <property type="entry name" value="WD40"/>
    <property type="match status" value="7"/>
</dbReference>
<organism evidence="4 5">
    <name type="scientific">Trapa incisa</name>
    <dbReference type="NCBI Taxonomy" id="236973"/>
    <lineage>
        <taxon>Eukaryota</taxon>
        <taxon>Viridiplantae</taxon>
        <taxon>Streptophyta</taxon>
        <taxon>Embryophyta</taxon>
        <taxon>Tracheophyta</taxon>
        <taxon>Spermatophyta</taxon>
        <taxon>Magnoliopsida</taxon>
        <taxon>eudicotyledons</taxon>
        <taxon>Gunneridae</taxon>
        <taxon>Pentapetalae</taxon>
        <taxon>rosids</taxon>
        <taxon>malvids</taxon>
        <taxon>Myrtales</taxon>
        <taxon>Lythraceae</taxon>
        <taxon>Trapa</taxon>
    </lineage>
</organism>
<dbReference type="InterPro" id="IPR019775">
    <property type="entry name" value="WD40_repeat_CS"/>
</dbReference>
<evidence type="ECO:0000256" key="2">
    <source>
        <dbReference type="ARBA" id="ARBA00022737"/>
    </source>
</evidence>
<evidence type="ECO:0000313" key="5">
    <source>
        <dbReference type="Proteomes" id="UP001345219"/>
    </source>
</evidence>
<dbReference type="Gene3D" id="2.130.10.10">
    <property type="entry name" value="YVTN repeat-like/Quinoprotein amine dehydrogenase"/>
    <property type="match status" value="1"/>
</dbReference>
<dbReference type="AlphaFoldDB" id="A0AAN7QYM4"/>
<dbReference type="InterPro" id="IPR040324">
    <property type="entry name" value="WDR44/Dgr2"/>
</dbReference>
<name>A0AAN7QYM4_9MYRT</name>
<protein>
    <submittedName>
        <fullName evidence="4">Uncharacterized protein</fullName>
    </submittedName>
</protein>
<evidence type="ECO:0000256" key="1">
    <source>
        <dbReference type="ARBA" id="ARBA00022574"/>
    </source>
</evidence>
<dbReference type="InterPro" id="IPR036322">
    <property type="entry name" value="WD40_repeat_dom_sf"/>
</dbReference>
<dbReference type="InterPro" id="IPR020472">
    <property type="entry name" value="WD40_PAC1"/>
</dbReference>
<dbReference type="SUPFAM" id="SSF50978">
    <property type="entry name" value="WD40 repeat-like"/>
    <property type="match status" value="1"/>
</dbReference>
<proteinExistence type="predicted"/>